<reference evidence="1 2" key="1">
    <citation type="journal article" date="2015" name="Genome Biol. Evol.">
        <title>Phylogenomic analyses indicate that early fungi evolved digesting cell walls of algal ancestors of land plants.</title>
        <authorList>
            <person name="Chang Y."/>
            <person name="Wang S."/>
            <person name="Sekimoto S."/>
            <person name="Aerts A.L."/>
            <person name="Choi C."/>
            <person name="Clum A."/>
            <person name="LaButti K.M."/>
            <person name="Lindquist E.A."/>
            <person name="Yee Ngan C."/>
            <person name="Ohm R.A."/>
            <person name="Salamov A.A."/>
            <person name="Grigoriev I.V."/>
            <person name="Spatafora J.W."/>
            <person name="Berbee M.L."/>
        </authorList>
    </citation>
    <scope>NUCLEOTIDE SEQUENCE [LARGE SCALE GENOMIC DNA]</scope>
    <source>
        <strain evidence="1 2">NRRL 1564</strain>
    </source>
</reference>
<name>A0A2G5BF99_COERN</name>
<accession>A0A2G5BF99</accession>
<keyword evidence="2" id="KW-1185">Reference proteome</keyword>
<evidence type="ECO:0000313" key="2">
    <source>
        <dbReference type="Proteomes" id="UP000242474"/>
    </source>
</evidence>
<dbReference type="PANTHER" id="PTHR33050:SF7">
    <property type="entry name" value="RIBONUCLEASE H"/>
    <property type="match status" value="1"/>
</dbReference>
<dbReference type="AlphaFoldDB" id="A0A2G5BF99"/>
<sequence>MDKDRFRELLQSFEQLSVKPEADAEADIDSDAAGIEIPEQHSRRVLSIPRETAPPVQSDIEIFMSEVQDNSILFSELELTSTLPDIDAFKPNTMSRLTEGSSDATMRVSVQQQLDSASRFRFVAGMLAQLWSQADGMSRDRTAGKGSRTSLANIKRDMVTLCAASLAEAGQMEAHASAGKAQNGFGQRHNEDHHHKNLVGLSEPLQSDNTSTQKTVDEVTLGGRILEFSSSWTAVTADSWVLQTVAEGLRLDFAASPEPAGNTEAEYTLDDRAAIERVIRWDLGDKVIEEIPYRPELFVSHIYTLRIADDICLMHSSYDELVTQTTRLSRHLLGLGFLINSSTSNLEPLQSQRFLGFEFNTVEGMFYFPRDQIKKVRRAVHTARSTPITAKQLAALLGKVRSIMPAVGPDVAQICELEKCLDASIISPNAWDEIVSLSPSALAEINWLCDNILSLRSMPFSNSC</sequence>
<gene>
    <name evidence="1" type="ORF">COEREDRAFT_85951</name>
</gene>
<protein>
    <submittedName>
        <fullName evidence="1">Uncharacterized protein</fullName>
    </submittedName>
</protein>
<evidence type="ECO:0000313" key="1">
    <source>
        <dbReference type="EMBL" id="PIA17683.1"/>
    </source>
</evidence>
<dbReference type="PANTHER" id="PTHR33050">
    <property type="entry name" value="REVERSE TRANSCRIPTASE DOMAIN-CONTAINING PROTEIN"/>
    <property type="match status" value="1"/>
</dbReference>
<dbReference type="Proteomes" id="UP000242474">
    <property type="component" value="Unassembled WGS sequence"/>
</dbReference>
<dbReference type="EMBL" id="KZ303493">
    <property type="protein sequence ID" value="PIA17683.1"/>
    <property type="molecule type" value="Genomic_DNA"/>
</dbReference>
<organism evidence="1 2">
    <name type="scientific">Coemansia reversa (strain ATCC 12441 / NRRL 1564)</name>
    <dbReference type="NCBI Taxonomy" id="763665"/>
    <lineage>
        <taxon>Eukaryota</taxon>
        <taxon>Fungi</taxon>
        <taxon>Fungi incertae sedis</taxon>
        <taxon>Zoopagomycota</taxon>
        <taxon>Kickxellomycotina</taxon>
        <taxon>Kickxellomycetes</taxon>
        <taxon>Kickxellales</taxon>
        <taxon>Kickxellaceae</taxon>
        <taxon>Coemansia</taxon>
    </lineage>
</organism>
<dbReference type="InterPro" id="IPR052055">
    <property type="entry name" value="Hepadnavirus_pol/RT"/>
</dbReference>
<dbReference type="OrthoDB" id="5595476at2759"/>
<proteinExistence type="predicted"/>